<dbReference type="SUPFAM" id="SSF56601">
    <property type="entry name" value="beta-lactamase/transpeptidase-like"/>
    <property type="match status" value="1"/>
</dbReference>
<evidence type="ECO:0000256" key="5">
    <source>
        <dbReference type="ARBA" id="ARBA00022984"/>
    </source>
</evidence>
<evidence type="ECO:0000313" key="9">
    <source>
        <dbReference type="EMBL" id="MCY9520128.1"/>
    </source>
</evidence>
<evidence type="ECO:0000256" key="4">
    <source>
        <dbReference type="ARBA" id="ARBA00022960"/>
    </source>
</evidence>
<dbReference type="EMBL" id="JAMDLW010000012">
    <property type="protein sequence ID" value="MCY9520128.1"/>
    <property type="molecule type" value="Genomic_DNA"/>
</dbReference>
<feature type="domain" description="Peptidase S11 D-alanyl-D-alanine carboxypeptidase A N-terminal" evidence="8">
    <location>
        <begin position="52"/>
        <end position="297"/>
    </location>
</feature>
<evidence type="ECO:0000256" key="3">
    <source>
        <dbReference type="ARBA" id="ARBA00022801"/>
    </source>
</evidence>
<dbReference type="Pfam" id="PF00768">
    <property type="entry name" value="Peptidase_S11"/>
    <property type="match status" value="1"/>
</dbReference>
<dbReference type="PANTHER" id="PTHR21581:SF33">
    <property type="entry name" value="D-ALANYL-D-ALANINE CARBOXYPEPTIDASE DACB"/>
    <property type="match status" value="1"/>
</dbReference>
<reference evidence="9 10" key="1">
    <citation type="submission" date="2022-05" db="EMBL/GenBank/DDBJ databases">
        <title>Genome Sequencing of Bee-Associated Microbes.</title>
        <authorList>
            <person name="Dunlap C."/>
        </authorList>
    </citation>
    <scope>NUCLEOTIDE SEQUENCE [LARGE SCALE GENOMIC DNA]</scope>
    <source>
        <strain evidence="9 10">NRRL NRS-1438</strain>
    </source>
</reference>
<dbReference type="PRINTS" id="PR00725">
    <property type="entry name" value="DADACBPTASE1"/>
</dbReference>
<dbReference type="InterPro" id="IPR001967">
    <property type="entry name" value="Peptidase_S11_N"/>
</dbReference>
<dbReference type="Proteomes" id="UP001207626">
    <property type="component" value="Unassembled WGS sequence"/>
</dbReference>
<proteinExistence type="inferred from homology"/>
<evidence type="ECO:0000256" key="6">
    <source>
        <dbReference type="ARBA" id="ARBA00023316"/>
    </source>
</evidence>
<keyword evidence="3" id="KW-0378">Hydrolase</keyword>
<keyword evidence="5" id="KW-0573">Peptidoglycan synthesis</keyword>
<organism evidence="9 10">
    <name type="scientific">Paenibacillus apiarius</name>
    <dbReference type="NCBI Taxonomy" id="46240"/>
    <lineage>
        <taxon>Bacteria</taxon>
        <taxon>Bacillati</taxon>
        <taxon>Bacillota</taxon>
        <taxon>Bacilli</taxon>
        <taxon>Bacillales</taxon>
        <taxon>Paenibacillaceae</taxon>
        <taxon>Paenibacillus</taxon>
    </lineage>
</organism>
<evidence type="ECO:0000256" key="2">
    <source>
        <dbReference type="ARBA" id="ARBA00022729"/>
    </source>
</evidence>
<keyword evidence="6" id="KW-0961">Cell wall biogenesis/degradation</keyword>
<sequence>MKVRMKKWLFIGGALALGIWIVIHPSSNHIKHLVNKVLEHIEVSTDNRAFAMEDLSAQSAIVMNQDTGEILFYKNDQERKAPASTTKMMTALLALEMADMNAVVTVGKEVLRTTPGESVAGLTLGQRLTWKQLLEAMMLPSGNDAARTIAVQLGRQTRQDGSLNEEEAMADFVRLMNKRAGELGLRNTHFTNPHGLHDTNHYSSAQDLAVIAKEAMKNELFRSIVGQIAAEVKLVSSEPDAVIRTYTNRNRLLQEDSGYYYEGATGVKTGFTDEAGYCLVSSAEREGRRIIAVVLHSNADNVWRDSQELLDYGFEHFGA</sequence>
<keyword evidence="9" id="KW-0121">Carboxypeptidase</keyword>
<dbReference type="RefSeq" id="WP_087432285.1">
    <property type="nucleotide sequence ID" value="NZ_JAMDLW010000012.1"/>
</dbReference>
<accession>A0ABT4DV23</accession>
<protein>
    <submittedName>
        <fullName evidence="9">D-alanyl-D-alanine carboxypeptidase</fullName>
    </submittedName>
</protein>
<keyword evidence="9" id="KW-0645">Protease</keyword>
<keyword evidence="4" id="KW-0133">Cell shape</keyword>
<name>A0ABT4DV23_9BACL</name>
<dbReference type="PANTHER" id="PTHR21581">
    <property type="entry name" value="D-ALANYL-D-ALANINE CARBOXYPEPTIDASE"/>
    <property type="match status" value="1"/>
</dbReference>
<evidence type="ECO:0000313" key="10">
    <source>
        <dbReference type="Proteomes" id="UP001207626"/>
    </source>
</evidence>
<evidence type="ECO:0000256" key="7">
    <source>
        <dbReference type="RuleBase" id="RU004016"/>
    </source>
</evidence>
<dbReference type="GO" id="GO:0004180">
    <property type="term" value="F:carboxypeptidase activity"/>
    <property type="evidence" value="ECO:0007669"/>
    <property type="project" value="UniProtKB-KW"/>
</dbReference>
<evidence type="ECO:0000259" key="8">
    <source>
        <dbReference type="Pfam" id="PF00768"/>
    </source>
</evidence>
<dbReference type="Gene3D" id="3.40.710.10">
    <property type="entry name" value="DD-peptidase/beta-lactamase superfamily"/>
    <property type="match status" value="1"/>
</dbReference>
<dbReference type="InterPro" id="IPR012338">
    <property type="entry name" value="Beta-lactam/transpept-like"/>
</dbReference>
<keyword evidence="2" id="KW-0732">Signal</keyword>
<comment type="caution">
    <text evidence="9">The sequence shown here is derived from an EMBL/GenBank/DDBJ whole genome shotgun (WGS) entry which is preliminary data.</text>
</comment>
<gene>
    <name evidence="9" type="ORF">M5X09_10625</name>
</gene>
<comment type="similarity">
    <text evidence="1 7">Belongs to the peptidase S11 family.</text>
</comment>
<evidence type="ECO:0000256" key="1">
    <source>
        <dbReference type="ARBA" id="ARBA00007164"/>
    </source>
</evidence>
<dbReference type="InterPro" id="IPR018044">
    <property type="entry name" value="Peptidase_S11"/>
</dbReference>
<keyword evidence="10" id="KW-1185">Reference proteome</keyword>